<dbReference type="InterPro" id="IPR014807">
    <property type="entry name" value="Coa1"/>
</dbReference>
<dbReference type="AlphaFoldDB" id="A0A4S8LS31"/>
<dbReference type="OrthoDB" id="2100652at2759"/>
<dbReference type="Proteomes" id="UP000297245">
    <property type="component" value="Unassembled WGS sequence"/>
</dbReference>
<dbReference type="PANTHER" id="PTHR28523">
    <property type="entry name" value="CYTOCHROME C OXIDASE ASSEMBLY FACTOR 1"/>
    <property type="match status" value="1"/>
</dbReference>
<dbReference type="EMBL" id="ML179299">
    <property type="protein sequence ID" value="THU91708.1"/>
    <property type="molecule type" value="Genomic_DNA"/>
</dbReference>
<accession>A0A4S8LS31</accession>
<protein>
    <submittedName>
        <fullName evidence="1">DUF1783-domain-containing protein</fullName>
    </submittedName>
</protein>
<dbReference type="GO" id="GO:0033617">
    <property type="term" value="P:mitochondrial respiratory chain complex IV assembly"/>
    <property type="evidence" value="ECO:0007669"/>
    <property type="project" value="InterPro"/>
</dbReference>
<reference evidence="1 2" key="1">
    <citation type="journal article" date="2019" name="Nat. Ecol. Evol.">
        <title>Megaphylogeny resolves global patterns of mushroom evolution.</title>
        <authorList>
            <person name="Varga T."/>
            <person name="Krizsan K."/>
            <person name="Foldi C."/>
            <person name="Dima B."/>
            <person name="Sanchez-Garcia M."/>
            <person name="Sanchez-Ramirez S."/>
            <person name="Szollosi G.J."/>
            <person name="Szarkandi J.G."/>
            <person name="Papp V."/>
            <person name="Albert L."/>
            <person name="Andreopoulos W."/>
            <person name="Angelini C."/>
            <person name="Antonin V."/>
            <person name="Barry K.W."/>
            <person name="Bougher N.L."/>
            <person name="Buchanan P."/>
            <person name="Buyck B."/>
            <person name="Bense V."/>
            <person name="Catcheside P."/>
            <person name="Chovatia M."/>
            <person name="Cooper J."/>
            <person name="Damon W."/>
            <person name="Desjardin D."/>
            <person name="Finy P."/>
            <person name="Geml J."/>
            <person name="Haridas S."/>
            <person name="Hughes K."/>
            <person name="Justo A."/>
            <person name="Karasinski D."/>
            <person name="Kautmanova I."/>
            <person name="Kiss B."/>
            <person name="Kocsube S."/>
            <person name="Kotiranta H."/>
            <person name="LaButti K.M."/>
            <person name="Lechner B.E."/>
            <person name="Liimatainen K."/>
            <person name="Lipzen A."/>
            <person name="Lukacs Z."/>
            <person name="Mihaltcheva S."/>
            <person name="Morgado L.N."/>
            <person name="Niskanen T."/>
            <person name="Noordeloos M.E."/>
            <person name="Ohm R.A."/>
            <person name="Ortiz-Santana B."/>
            <person name="Ovrebo C."/>
            <person name="Racz N."/>
            <person name="Riley R."/>
            <person name="Savchenko A."/>
            <person name="Shiryaev A."/>
            <person name="Soop K."/>
            <person name="Spirin V."/>
            <person name="Szebenyi C."/>
            <person name="Tomsovsky M."/>
            <person name="Tulloss R.E."/>
            <person name="Uehling J."/>
            <person name="Grigoriev I.V."/>
            <person name="Vagvolgyi C."/>
            <person name="Papp T."/>
            <person name="Martin F.M."/>
            <person name="Miettinen O."/>
            <person name="Hibbett D.S."/>
            <person name="Nagy L.G."/>
        </authorList>
    </citation>
    <scope>NUCLEOTIDE SEQUENCE [LARGE SCALE GENOMIC DNA]</scope>
    <source>
        <strain evidence="1 2">CBS 962.96</strain>
    </source>
</reference>
<feature type="non-terminal residue" evidence="1">
    <location>
        <position position="1"/>
    </location>
</feature>
<gene>
    <name evidence="1" type="ORF">K435DRAFT_673587</name>
</gene>
<dbReference type="InterPro" id="IPR042432">
    <property type="entry name" value="Coa1_fungi"/>
</dbReference>
<dbReference type="GO" id="GO:0005743">
    <property type="term" value="C:mitochondrial inner membrane"/>
    <property type="evidence" value="ECO:0007669"/>
    <property type="project" value="TreeGrafter"/>
</dbReference>
<name>A0A4S8LS31_DENBC</name>
<dbReference type="PANTHER" id="PTHR28523:SF1">
    <property type="entry name" value="CYTOCHROME C OXIDASE ASSEMBLY FACTOR 1"/>
    <property type="match status" value="1"/>
</dbReference>
<keyword evidence="2" id="KW-1185">Reference proteome</keyword>
<proteinExistence type="predicted"/>
<evidence type="ECO:0000313" key="1">
    <source>
        <dbReference type="EMBL" id="THU91708.1"/>
    </source>
</evidence>
<evidence type="ECO:0000313" key="2">
    <source>
        <dbReference type="Proteomes" id="UP000297245"/>
    </source>
</evidence>
<sequence length="102" mass="11476">ILAFPLVGFIGWGLFLTYITNQEKISSSVTKSIMRAVRNDKRLKEVLGEAIRPEPEWWLNGDPRIKGTISIDTMQGNVDVSFWIKGSKGAFFSLAFLRGKKS</sequence>
<organism evidence="1 2">
    <name type="scientific">Dendrothele bispora (strain CBS 962.96)</name>
    <dbReference type="NCBI Taxonomy" id="1314807"/>
    <lineage>
        <taxon>Eukaryota</taxon>
        <taxon>Fungi</taxon>
        <taxon>Dikarya</taxon>
        <taxon>Basidiomycota</taxon>
        <taxon>Agaricomycotina</taxon>
        <taxon>Agaricomycetes</taxon>
        <taxon>Agaricomycetidae</taxon>
        <taxon>Agaricales</taxon>
        <taxon>Agaricales incertae sedis</taxon>
        <taxon>Dendrothele</taxon>
    </lineage>
</organism>
<dbReference type="Pfam" id="PF08695">
    <property type="entry name" value="Coa1"/>
    <property type="match status" value="1"/>
</dbReference>